<protein>
    <recommendedName>
        <fullName evidence="6 15">Anthranilate synthase component 1</fullName>
        <ecNumber evidence="5 15">4.1.3.27</ecNumber>
    </recommendedName>
</protein>
<dbReference type="NCBIfam" id="TIGR00564">
    <property type="entry name" value="trpE_most"/>
    <property type="match status" value="1"/>
</dbReference>
<evidence type="ECO:0000256" key="8">
    <source>
        <dbReference type="ARBA" id="ARBA00022723"/>
    </source>
</evidence>
<dbReference type="PANTHER" id="PTHR11236:SF48">
    <property type="entry name" value="ISOCHORISMATE SYNTHASE MENF"/>
    <property type="match status" value="1"/>
</dbReference>
<feature type="coiled-coil region" evidence="16">
    <location>
        <begin position="156"/>
        <end position="183"/>
    </location>
</feature>
<evidence type="ECO:0000259" key="18">
    <source>
        <dbReference type="Pfam" id="PF04715"/>
    </source>
</evidence>
<evidence type="ECO:0000256" key="16">
    <source>
        <dbReference type="SAM" id="Coils"/>
    </source>
</evidence>
<evidence type="ECO:0000256" key="12">
    <source>
        <dbReference type="ARBA" id="ARBA00023239"/>
    </source>
</evidence>
<keyword evidence="9 15" id="KW-0822">Tryptophan biosynthesis</keyword>
<dbReference type="EMBL" id="CP018799">
    <property type="protein sequence ID" value="ATX80777.1"/>
    <property type="molecule type" value="Genomic_DNA"/>
</dbReference>
<comment type="subunit">
    <text evidence="4 15">Heterotetramer consisting of two non-identical subunits: a beta subunit (TrpG) and a large alpha subunit (TrpE).</text>
</comment>
<dbReference type="InterPro" id="IPR006805">
    <property type="entry name" value="Anth_synth_I_N"/>
</dbReference>
<keyword evidence="16" id="KW-0175">Coiled coil</keyword>
<evidence type="ECO:0000256" key="13">
    <source>
        <dbReference type="ARBA" id="ARBA00025634"/>
    </source>
</evidence>
<comment type="cofactor">
    <cofactor evidence="1 15">
        <name>Mg(2+)</name>
        <dbReference type="ChEBI" id="CHEBI:18420"/>
    </cofactor>
</comment>
<dbReference type="PANTHER" id="PTHR11236">
    <property type="entry name" value="AMINOBENZOATE/ANTHRANILATE SYNTHASE"/>
    <property type="match status" value="1"/>
</dbReference>
<dbReference type="Pfam" id="PF04715">
    <property type="entry name" value="Anth_synt_I_N"/>
    <property type="match status" value="1"/>
</dbReference>
<evidence type="ECO:0000256" key="9">
    <source>
        <dbReference type="ARBA" id="ARBA00022822"/>
    </source>
</evidence>
<keyword evidence="8 15" id="KW-0479">Metal-binding</keyword>
<dbReference type="RefSeq" id="WP_100278509.1">
    <property type="nucleotide sequence ID" value="NZ_CP018799.1"/>
</dbReference>
<evidence type="ECO:0000256" key="6">
    <source>
        <dbReference type="ARBA" id="ARBA00020653"/>
    </source>
</evidence>
<feature type="domain" description="Chorismate-utilising enzyme C-terminal" evidence="17">
    <location>
        <begin position="204"/>
        <end position="458"/>
    </location>
</feature>
<proteinExistence type="inferred from homology"/>
<name>A0A2K8L0H4_MARES</name>
<evidence type="ECO:0000256" key="15">
    <source>
        <dbReference type="RuleBase" id="RU364045"/>
    </source>
</evidence>
<comment type="similarity">
    <text evidence="3 15">Belongs to the anthranilate synthase component I family.</text>
</comment>
<evidence type="ECO:0000256" key="3">
    <source>
        <dbReference type="ARBA" id="ARBA00009562"/>
    </source>
</evidence>
<gene>
    <name evidence="15" type="primary">trpE</name>
    <name evidence="19" type="ORF">Ga0123461_2378</name>
</gene>
<dbReference type="Gene3D" id="3.60.120.10">
    <property type="entry name" value="Anthranilate synthase"/>
    <property type="match status" value="1"/>
</dbReference>
<keyword evidence="12 15" id="KW-0456">Lyase</keyword>
<comment type="pathway">
    <text evidence="2 15">Amino-acid biosynthesis; L-tryptophan biosynthesis; L-tryptophan from chorismate: step 1/5.</text>
</comment>
<dbReference type="InterPro" id="IPR005801">
    <property type="entry name" value="ADC_synthase"/>
</dbReference>
<dbReference type="GO" id="GO:0000162">
    <property type="term" value="P:L-tryptophan biosynthetic process"/>
    <property type="evidence" value="ECO:0007669"/>
    <property type="project" value="UniProtKB-UniPathway"/>
</dbReference>
<organism evidence="19 20">
    <name type="scientific">Mariprofundus aestuarium</name>
    <dbReference type="NCBI Taxonomy" id="1921086"/>
    <lineage>
        <taxon>Bacteria</taxon>
        <taxon>Pseudomonadati</taxon>
        <taxon>Pseudomonadota</taxon>
        <taxon>Candidatius Mariprofundia</taxon>
        <taxon>Mariprofundales</taxon>
        <taxon>Mariprofundaceae</taxon>
        <taxon>Mariprofundus</taxon>
    </lineage>
</organism>
<evidence type="ECO:0000256" key="2">
    <source>
        <dbReference type="ARBA" id="ARBA00004873"/>
    </source>
</evidence>
<keyword evidence="20" id="KW-1185">Reference proteome</keyword>
<evidence type="ECO:0000256" key="14">
    <source>
        <dbReference type="ARBA" id="ARBA00047683"/>
    </source>
</evidence>
<dbReference type="SUPFAM" id="SSF56322">
    <property type="entry name" value="ADC synthase"/>
    <property type="match status" value="1"/>
</dbReference>
<evidence type="ECO:0000256" key="1">
    <source>
        <dbReference type="ARBA" id="ARBA00001946"/>
    </source>
</evidence>
<dbReference type="EC" id="4.1.3.27" evidence="5 15"/>
<evidence type="ECO:0000313" key="19">
    <source>
        <dbReference type="EMBL" id="ATX80777.1"/>
    </source>
</evidence>
<dbReference type="InterPro" id="IPR019999">
    <property type="entry name" value="Anth_synth_I-like"/>
</dbReference>
<evidence type="ECO:0000256" key="10">
    <source>
        <dbReference type="ARBA" id="ARBA00022842"/>
    </source>
</evidence>
<keyword evidence="7 15" id="KW-0028">Amino-acid biosynthesis</keyword>
<dbReference type="GO" id="GO:0004049">
    <property type="term" value="F:anthranilate synthase activity"/>
    <property type="evidence" value="ECO:0007669"/>
    <property type="project" value="UniProtKB-EC"/>
</dbReference>
<feature type="domain" description="Anthranilate synthase component I N-terminal" evidence="18">
    <location>
        <begin position="16"/>
        <end position="153"/>
    </location>
</feature>
<comment type="function">
    <text evidence="13 15">Part of a heterotetrameric complex that catalyzes the two-step biosynthesis of anthranilate, an intermediate in the biosynthesis of L-tryptophan. In the first step, the glutamine-binding beta subunit (TrpG) of anthranilate synthase (AS) provides the glutamine amidotransferase activity which generates ammonia as a substrate that, along with chorismate, is used in the second step, catalyzed by the large alpha subunit of AS (TrpE) to produce anthranilate. In the absence of TrpG, TrpE can synthesize anthranilate directly from chorismate and high concentrations of ammonia.</text>
</comment>
<dbReference type="UniPathway" id="UPA00035">
    <property type="reaction ID" value="UER00040"/>
</dbReference>
<dbReference type="Pfam" id="PF00425">
    <property type="entry name" value="Chorismate_bind"/>
    <property type="match status" value="1"/>
</dbReference>
<keyword evidence="10 15" id="KW-0460">Magnesium</keyword>
<reference evidence="19 20" key="1">
    <citation type="submission" date="2016-12" db="EMBL/GenBank/DDBJ databases">
        <title>Isolation and genomic insights into novel planktonic Zetaproteobacteria from stratified waters of the Chesapeake Bay.</title>
        <authorList>
            <person name="McAllister S.M."/>
            <person name="Kato S."/>
            <person name="Chan C.S."/>
            <person name="Chiu B.K."/>
            <person name="Field E.K."/>
        </authorList>
    </citation>
    <scope>NUCLEOTIDE SEQUENCE [LARGE SCALE GENOMIC DNA]</scope>
    <source>
        <strain evidence="19 20">CP-5</strain>
    </source>
</reference>
<dbReference type="InterPro" id="IPR015890">
    <property type="entry name" value="Chorismate_C"/>
</dbReference>
<dbReference type="PRINTS" id="PR00095">
    <property type="entry name" value="ANTSNTHASEI"/>
</dbReference>
<dbReference type="AlphaFoldDB" id="A0A2K8L0H4"/>
<accession>A0A2K8L0H4</accession>
<evidence type="ECO:0000256" key="7">
    <source>
        <dbReference type="ARBA" id="ARBA00022605"/>
    </source>
</evidence>
<evidence type="ECO:0000256" key="11">
    <source>
        <dbReference type="ARBA" id="ARBA00023141"/>
    </source>
</evidence>
<evidence type="ECO:0000259" key="17">
    <source>
        <dbReference type="Pfam" id="PF00425"/>
    </source>
</evidence>
<sequence>MSSSVCLFLRTLSADCLTPPGVFSRLVNRGDCFLFESAEGGEQWGRYSILGINPACRATSNGDTTHLKHRDGTEETFDGGILDWLRSAVLDQEFIPENDLPFAGGAVGYFGYQLVSHFEDIPADLPDPVGAPESAYLLVDRFMVFDNLKGTLTCCIRLPEDEAEEAERQLNRMEASLYEGEMAQVLKLDADTSDSTPPTPQTTQADFEASVSKAREYILAGDIFQVVLSQRFSKPLNCAPFDIYRAVRHINPSPYLFYLHIDDTILVGSSPEILVRREMEKAVVRPIAGTRPRGKTTEEDKALETDLLADAKELAEHVMLVDLGRNDLGRVCDYGSVRLTESMTIERYSHVMHIVSQVEGDLRKDADSLDLLAATFPAGTVSGAPKVRAMEIIHELEPVARGPYAGTVGYIGFGGQRLDTAIAIRTAVIHGGEVHIQAGAGIVADSVPEREHVECVNKATAMFRAVALAEAQQGKES</sequence>
<dbReference type="KEGG" id="maes:Ga0123461_2378"/>
<dbReference type="InterPro" id="IPR005256">
    <property type="entry name" value="Anth_synth_I_PabB"/>
</dbReference>
<dbReference type="GO" id="GO:0046872">
    <property type="term" value="F:metal ion binding"/>
    <property type="evidence" value="ECO:0007669"/>
    <property type="project" value="UniProtKB-KW"/>
</dbReference>
<comment type="catalytic activity">
    <reaction evidence="14 15">
        <text>chorismate + L-glutamine = anthranilate + pyruvate + L-glutamate + H(+)</text>
        <dbReference type="Rhea" id="RHEA:21732"/>
        <dbReference type="ChEBI" id="CHEBI:15361"/>
        <dbReference type="ChEBI" id="CHEBI:15378"/>
        <dbReference type="ChEBI" id="CHEBI:16567"/>
        <dbReference type="ChEBI" id="CHEBI:29748"/>
        <dbReference type="ChEBI" id="CHEBI:29985"/>
        <dbReference type="ChEBI" id="CHEBI:58359"/>
        <dbReference type="EC" id="4.1.3.27"/>
    </reaction>
</comment>
<evidence type="ECO:0000256" key="4">
    <source>
        <dbReference type="ARBA" id="ARBA00011575"/>
    </source>
</evidence>
<dbReference type="OrthoDB" id="9803598at2"/>
<evidence type="ECO:0000256" key="5">
    <source>
        <dbReference type="ARBA" id="ARBA00012266"/>
    </source>
</evidence>
<dbReference type="Proteomes" id="UP000231701">
    <property type="component" value="Chromosome"/>
</dbReference>
<keyword evidence="11 15" id="KW-0057">Aromatic amino acid biosynthesis</keyword>
<evidence type="ECO:0000313" key="20">
    <source>
        <dbReference type="Proteomes" id="UP000231701"/>
    </source>
</evidence>